<dbReference type="InterPro" id="IPR050680">
    <property type="entry name" value="YpeA/RimI_acetyltransf"/>
</dbReference>
<dbReference type="GO" id="GO:0016747">
    <property type="term" value="F:acyltransferase activity, transferring groups other than amino-acyl groups"/>
    <property type="evidence" value="ECO:0007669"/>
    <property type="project" value="InterPro"/>
</dbReference>
<dbReference type="PANTHER" id="PTHR43420:SF44">
    <property type="entry name" value="ACETYLTRANSFERASE YPEA"/>
    <property type="match status" value="1"/>
</dbReference>
<dbReference type="STRING" id="74348.SAMN04488523_11934"/>
<evidence type="ECO:0000313" key="5">
    <source>
        <dbReference type="Proteomes" id="UP000198977"/>
    </source>
</evidence>
<organism evidence="4 5">
    <name type="scientific">Sulfitobacter brevis</name>
    <dbReference type="NCBI Taxonomy" id="74348"/>
    <lineage>
        <taxon>Bacteria</taxon>
        <taxon>Pseudomonadati</taxon>
        <taxon>Pseudomonadota</taxon>
        <taxon>Alphaproteobacteria</taxon>
        <taxon>Rhodobacterales</taxon>
        <taxon>Roseobacteraceae</taxon>
        <taxon>Sulfitobacter</taxon>
    </lineage>
</organism>
<dbReference type="PROSITE" id="PS51186">
    <property type="entry name" value="GNAT"/>
    <property type="match status" value="1"/>
</dbReference>
<dbReference type="Pfam" id="PF13508">
    <property type="entry name" value="Acetyltransf_7"/>
    <property type="match status" value="1"/>
</dbReference>
<evidence type="ECO:0000256" key="2">
    <source>
        <dbReference type="ARBA" id="ARBA00023315"/>
    </source>
</evidence>
<dbReference type="AlphaFoldDB" id="A0A1I2G4W4"/>
<dbReference type="InterPro" id="IPR016181">
    <property type="entry name" value="Acyl_CoA_acyltransferase"/>
</dbReference>
<reference evidence="4 5" key="1">
    <citation type="submission" date="2016-10" db="EMBL/GenBank/DDBJ databases">
        <authorList>
            <person name="de Groot N.N."/>
        </authorList>
    </citation>
    <scope>NUCLEOTIDE SEQUENCE [LARGE SCALE GENOMIC DNA]</scope>
    <source>
        <strain evidence="4 5">DSM 11443</strain>
    </source>
</reference>
<accession>A0A1I2G4W4</accession>
<feature type="domain" description="N-acetyltransferase" evidence="3">
    <location>
        <begin position="16"/>
        <end position="159"/>
    </location>
</feature>
<keyword evidence="2" id="KW-0012">Acyltransferase</keyword>
<gene>
    <name evidence="4" type="ORF">SAMN04488523_11934</name>
</gene>
<dbReference type="EMBL" id="FOMW01000019">
    <property type="protein sequence ID" value="SFF12149.1"/>
    <property type="molecule type" value="Genomic_DNA"/>
</dbReference>
<dbReference type="InterPro" id="IPR000182">
    <property type="entry name" value="GNAT_dom"/>
</dbReference>
<dbReference type="Gene3D" id="3.40.630.30">
    <property type="match status" value="1"/>
</dbReference>
<keyword evidence="5" id="KW-1185">Reference proteome</keyword>
<dbReference type="CDD" id="cd04301">
    <property type="entry name" value="NAT_SF"/>
    <property type="match status" value="1"/>
</dbReference>
<dbReference type="SUPFAM" id="SSF55729">
    <property type="entry name" value="Acyl-CoA N-acyltransferases (Nat)"/>
    <property type="match status" value="1"/>
</dbReference>
<dbReference type="Proteomes" id="UP000198977">
    <property type="component" value="Unassembled WGS sequence"/>
</dbReference>
<name>A0A1I2G4W4_9RHOB</name>
<dbReference type="PANTHER" id="PTHR43420">
    <property type="entry name" value="ACETYLTRANSFERASE"/>
    <property type="match status" value="1"/>
</dbReference>
<sequence>MMQARPRGLVQPVVPVEIGPARVLDTGTVGAVMGQANQAMPWLPKVHSGAQDLRYVGDMIDAGWVTVARQEGAIVGFIAQAGQEVHGLYLRPQMQGRGIARRLLETCKQGCSRLGLWSFQQNARAVRFYRKAGFVEVARSDGAGNDVGLPDVRLEWQREAA</sequence>
<evidence type="ECO:0000256" key="1">
    <source>
        <dbReference type="ARBA" id="ARBA00022679"/>
    </source>
</evidence>
<evidence type="ECO:0000259" key="3">
    <source>
        <dbReference type="PROSITE" id="PS51186"/>
    </source>
</evidence>
<evidence type="ECO:0000313" key="4">
    <source>
        <dbReference type="EMBL" id="SFF12149.1"/>
    </source>
</evidence>
<proteinExistence type="predicted"/>
<protein>
    <submittedName>
        <fullName evidence="4">Acetyltransferase (GNAT) family protein</fullName>
    </submittedName>
</protein>
<keyword evidence="1 4" id="KW-0808">Transferase</keyword>
<dbReference type="RefSeq" id="WP_245766446.1">
    <property type="nucleotide sequence ID" value="NZ_FOMW01000019.1"/>
</dbReference>